<accession>M6JPI1</accession>
<sequence>MESKVRSFFIRIAYVLKVNLAIRKKLSNSLSFFRRKSVFTKSRSQNYLLKKLKTIIVLAR</sequence>
<name>M6JPI1_9LEPT</name>
<dbReference type="EMBL" id="AHMU02000050">
    <property type="protein sequence ID" value="EMN21498.1"/>
    <property type="molecule type" value="Genomic_DNA"/>
</dbReference>
<organism evidence="1 2">
    <name type="scientific">Leptospira santarosai serovar Arenal str. MAVJ 401</name>
    <dbReference type="NCBI Taxonomy" id="1049976"/>
    <lineage>
        <taxon>Bacteria</taxon>
        <taxon>Pseudomonadati</taxon>
        <taxon>Spirochaetota</taxon>
        <taxon>Spirochaetia</taxon>
        <taxon>Leptospirales</taxon>
        <taxon>Leptospiraceae</taxon>
        <taxon>Leptospira</taxon>
    </lineage>
</organism>
<dbReference type="Proteomes" id="UP000012106">
    <property type="component" value="Unassembled WGS sequence"/>
</dbReference>
<gene>
    <name evidence="1" type="ORF">LEP1GSC063_3988</name>
</gene>
<protein>
    <submittedName>
        <fullName evidence="1">Uncharacterized protein</fullName>
    </submittedName>
</protein>
<proteinExistence type="predicted"/>
<evidence type="ECO:0000313" key="1">
    <source>
        <dbReference type="EMBL" id="EMN21498.1"/>
    </source>
</evidence>
<evidence type="ECO:0000313" key="2">
    <source>
        <dbReference type="Proteomes" id="UP000012106"/>
    </source>
</evidence>
<dbReference type="AlphaFoldDB" id="M6JPI1"/>
<reference evidence="1 2" key="1">
    <citation type="submission" date="2013-01" db="EMBL/GenBank/DDBJ databases">
        <authorList>
            <person name="Harkins D.M."/>
            <person name="Durkin A.S."/>
            <person name="Brinkac L.M."/>
            <person name="Haft D.H."/>
            <person name="Selengut J.D."/>
            <person name="Sanka R."/>
            <person name="DePew J."/>
            <person name="Purushe J."/>
            <person name="Hartskeerl R.A."/>
            <person name="Ahmed A."/>
            <person name="van der Linden H."/>
            <person name="Goris M.G.A."/>
            <person name="Vinetz J.M."/>
            <person name="Sutton G.G."/>
            <person name="Nierman W.C."/>
            <person name="Fouts D.E."/>
        </authorList>
    </citation>
    <scope>NUCLEOTIDE SEQUENCE [LARGE SCALE GENOMIC DNA]</scope>
    <source>
        <strain evidence="1 2">MAVJ 401</strain>
    </source>
</reference>
<comment type="caution">
    <text evidence="1">The sequence shown here is derived from an EMBL/GenBank/DDBJ whole genome shotgun (WGS) entry which is preliminary data.</text>
</comment>